<proteinExistence type="predicted"/>
<dbReference type="AlphaFoldDB" id="A0A328PIT7"/>
<dbReference type="RefSeq" id="WP_220084808.1">
    <property type="nucleotide sequence ID" value="NZ_QLOE01000003.1"/>
</dbReference>
<dbReference type="Proteomes" id="UP000249782">
    <property type="component" value="Unassembled WGS sequence"/>
</dbReference>
<reference evidence="1 2" key="1">
    <citation type="submission" date="2018-06" db="EMBL/GenBank/DDBJ databases">
        <title>Draft genome sequence of hyperthermophilic methanogen Methanothermobacter tenebrarum sp. MCM-B 1447.</title>
        <authorList>
            <person name="Pore S.D."/>
            <person name="Dagar S."/>
            <person name="Dhakephalkar P.K."/>
        </authorList>
    </citation>
    <scope>NUCLEOTIDE SEQUENCE [LARGE SCALE GENOMIC DNA]</scope>
    <source>
        <strain evidence="1 2">MCM B 1447</strain>
    </source>
</reference>
<accession>A0A328PIT7</accession>
<keyword evidence="2" id="KW-1185">Reference proteome</keyword>
<organism evidence="1 2">
    <name type="scientific">Methanothermobacter tenebrarum</name>
    <dbReference type="NCBI Taxonomy" id="680118"/>
    <lineage>
        <taxon>Archaea</taxon>
        <taxon>Methanobacteriati</taxon>
        <taxon>Methanobacteriota</taxon>
        <taxon>Methanomada group</taxon>
        <taxon>Methanobacteria</taxon>
        <taxon>Methanobacteriales</taxon>
        <taxon>Methanobacteriaceae</taxon>
        <taxon>Methanothermobacter</taxon>
    </lineage>
</organism>
<dbReference type="EMBL" id="QLOE01000003">
    <property type="protein sequence ID" value="RAO79324.1"/>
    <property type="molecule type" value="Genomic_DNA"/>
</dbReference>
<evidence type="ECO:0000313" key="1">
    <source>
        <dbReference type="EMBL" id="RAO79324.1"/>
    </source>
</evidence>
<evidence type="ECO:0000313" key="2">
    <source>
        <dbReference type="Proteomes" id="UP000249782"/>
    </source>
</evidence>
<sequence>MKTLFGFFWIFGGLILKPSLHPWNVGSGIFLAAPLKANFIFAVFENGRILGNLRVMEDPSKEIYLMRFFKNLDGIDKLFEFHNIVKY</sequence>
<protein>
    <submittedName>
        <fullName evidence="1">Uncharacterized protein</fullName>
    </submittedName>
</protein>
<name>A0A328PIT7_9EURY</name>
<gene>
    <name evidence="1" type="ORF">DPC56_03150</name>
</gene>
<comment type="caution">
    <text evidence="1">The sequence shown here is derived from an EMBL/GenBank/DDBJ whole genome shotgun (WGS) entry which is preliminary data.</text>
</comment>